<dbReference type="EMBL" id="JAAGUZ010000025">
    <property type="protein sequence ID" value="NEW45050.1"/>
    <property type="molecule type" value="Genomic_DNA"/>
</dbReference>
<evidence type="ECO:0000313" key="3">
    <source>
        <dbReference type="Proteomes" id="UP000468928"/>
    </source>
</evidence>
<sequence length="62" mass="6518">MPRSKVYTSVIYAVISSARDTRHYGAGMLAHAPLLDSILSGAEGSEHGATIFATLVDLTALN</sequence>
<dbReference type="Proteomes" id="UP000468928">
    <property type="component" value="Unassembled WGS sequence"/>
</dbReference>
<organism evidence="1 3">
    <name type="scientific">Nocardia cyriacigeorgica</name>
    <dbReference type="NCBI Taxonomy" id="135487"/>
    <lineage>
        <taxon>Bacteria</taxon>
        <taxon>Bacillati</taxon>
        <taxon>Actinomycetota</taxon>
        <taxon>Actinomycetes</taxon>
        <taxon>Mycobacteriales</taxon>
        <taxon>Nocardiaceae</taxon>
        <taxon>Nocardia</taxon>
    </lineage>
</organism>
<gene>
    <name evidence="1" type="ORF">GV789_11360</name>
    <name evidence="2" type="ORF">GV794_05450</name>
</gene>
<protein>
    <submittedName>
        <fullName evidence="1">Uncharacterized protein</fullName>
    </submittedName>
</protein>
<keyword evidence="4" id="KW-1185">Reference proteome</keyword>
<comment type="caution">
    <text evidence="1">The sequence shown here is derived from an EMBL/GenBank/DDBJ whole genome shotgun (WGS) entry which is preliminary data.</text>
</comment>
<dbReference type="EMBL" id="JAAGUX010000006">
    <property type="protein sequence ID" value="NEW55108.1"/>
    <property type="molecule type" value="Genomic_DNA"/>
</dbReference>
<dbReference type="AlphaFoldDB" id="A0A6P1D7V3"/>
<evidence type="ECO:0000313" key="1">
    <source>
        <dbReference type="EMBL" id="NEW45050.1"/>
    </source>
</evidence>
<dbReference type="RefSeq" id="WP_163822005.1">
    <property type="nucleotide sequence ID" value="NZ_JAAGUX010000006.1"/>
</dbReference>
<evidence type="ECO:0000313" key="4">
    <source>
        <dbReference type="Proteomes" id="UP000470876"/>
    </source>
</evidence>
<evidence type="ECO:0000313" key="2">
    <source>
        <dbReference type="EMBL" id="NEW55108.1"/>
    </source>
</evidence>
<accession>A0A6P1D7V3</accession>
<proteinExistence type="predicted"/>
<dbReference type="Proteomes" id="UP000470876">
    <property type="component" value="Unassembled WGS sequence"/>
</dbReference>
<name>A0A6P1D7V3_9NOCA</name>
<reference evidence="3 4" key="1">
    <citation type="submission" date="2020-01" db="EMBL/GenBank/DDBJ databases">
        <title>Genetics and antimicrobial susceptibilities of Nocardia species isolated from the soil; a comparison with species isolated from humans.</title>
        <authorList>
            <person name="Carrasco G."/>
            <person name="Monzon S."/>
            <person name="Sansegundo M."/>
            <person name="Garcia E."/>
            <person name="Garrido N."/>
            <person name="Medina M.J."/>
            <person name="Villalon P."/>
            <person name="Ramirez-Arocha A.C."/>
            <person name="Jimenez P."/>
            <person name="Cuesta I."/>
            <person name="Valdezate S."/>
        </authorList>
    </citation>
    <scope>NUCLEOTIDE SEQUENCE [LARGE SCALE GENOMIC DNA]</scope>
    <source>
        <strain evidence="1 3">CNM20110639</strain>
        <strain evidence="2 4">CNM20110649</strain>
    </source>
</reference>